<reference evidence="2" key="1">
    <citation type="journal article" date="2020" name="Nature">
        <title>Giant virus diversity and host interactions through global metagenomics.</title>
        <authorList>
            <person name="Schulz F."/>
            <person name="Roux S."/>
            <person name="Paez-Espino D."/>
            <person name="Jungbluth S."/>
            <person name="Walsh D.A."/>
            <person name="Denef V.J."/>
            <person name="McMahon K.D."/>
            <person name="Konstantinidis K.T."/>
            <person name="Eloe-Fadrosh E.A."/>
            <person name="Kyrpides N.C."/>
            <person name="Woyke T."/>
        </authorList>
    </citation>
    <scope>NUCLEOTIDE SEQUENCE</scope>
    <source>
        <strain evidence="2">GVMAG-M-3300023179-116</strain>
    </source>
</reference>
<evidence type="ECO:0000256" key="1">
    <source>
        <dbReference type="SAM" id="Phobius"/>
    </source>
</evidence>
<keyword evidence="1" id="KW-0472">Membrane</keyword>
<feature type="transmembrane region" description="Helical" evidence="1">
    <location>
        <begin position="70"/>
        <end position="90"/>
    </location>
</feature>
<dbReference type="AlphaFoldDB" id="A0A6C0E2S3"/>
<feature type="transmembrane region" description="Helical" evidence="1">
    <location>
        <begin position="40"/>
        <end position="58"/>
    </location>
</feature>
<protein>
    <submittedName>
        <fullName evidence="2">Uncharacterized protein</fullName>
    </submittedName>
</protein>
<feature type="transmembrane region" description="Helical" evidence="1">
    <location>
        <begin position="158"/>
        <end position="174"/>
    </location>
</feature>
<feature type="transmembrane region" description="Helical" evidence="1">
    <location>
        <begin position="97"/>
        <end position="113"/>
    </location>
</feature>
<proteinExistence type="predicted"/>
<feature type="transmembrane region" description="Helical" evidence="1">
    <location>
        <begin position="186"/>
        <end position="206"/>
    </location>
</feature>
<dbReference type="EMBL" id="MN739731">
    <property type="protein sequence ID" value="QHT23416.1"/>
    <property type="molecule type" value="Genomic_DNA"/>
</dbReference>
<feature type="transmembrane region" description="Helical" evidence="1">
    <location>
        <begin position="6"/>
        <end position="28"/>
    </location>
</feature>
<evidence type="ECO:0000313" key="2">
    <source>
        <dbReference type="EMBL" id="QHT23416.1"/>
    </source>
</evidence>
<accession>A0A6C0E2S3</accession>
<keyword evidence="1" id="KW-0812">Transmembrane</keyword>
<sequence length="212" mass="25472">MCWNAAVSLNTFLFSSFALLLIIYNNSFTKYKIKELNNKWTYIFFESIILMQLIEFFLWRNINNKYYNKLFSIVAISLLVIQPIAGIMIIKTTTIRNVLLFVYLLLAIPYSIYQFSTKKIHTSVSKNGYLEWYFFKNSFLVLFVWFFCVFFSIIYEKIWTLVIFSIITLIILSIKYRDSAGSMWCWVINSIMIYYIIYLLFFLPFLEKMQIC</sequence>
<feature type="transmembrane region" description="Helical" evidence="1">
    <location>
        <begin position="133"/>
        <end position="151"/>
    </location>
</feature>
<keyword evidence="1" id="KW-1133">Transmembrane helix</keyword>
<name>A0A6C0E2S3_9ZZZZ</name>
<organism evidence="2">
    <name type="scientific">viral metagenome</name>
    <dbReference type="NCBI Taxonomy" id="1070528"/>
    <lineage>
        <taxon>unclassified sequences</taxon>
        <taxon>metagenomes</taxon>
        <taxon>organismal metagenomes</taxon>
    </lineage>
</organism>